<dbReference type="GO" id="GO:0003756">
    <property type="term" value="F:protein disulfide isomerase activity"/>
    <property type="evidence" value="ECO:0007669"/>
    <property type="project" value="TreeGrafter"/>
</dbReference>
<dbReference type="Proteomes" id="UP000649617">
    <property type="component" value="Unassembled WGS sequence"/>
</dbReference>
<evidence type="ECO:0000256" key="3">
    <source>
        <dbReference type="ARBA" id="ARBA00022729"/>
    </source>
</evidence>
<feature type="region of interest" description="Disordered" evidence="8">
    <location>
        <begin position="402"/>
        <end position="448"/>
    </location>
</feature>
<feature type="region of interest" description="Disordered" evidence="8">
    <location>
        <begin position="46"/>
        <end position="65"/>
    </location>
</feature>
<accession>A0A812UZ14</accession>
<dbReference type="AlphaFoldDB" id="A0A812UZ14"/>
<dbReference type="OrthoDB" id="424389at2759"/>
<evidence type="ECO:0000256" key="6">
    <source>
        <dbReference type="ARBA" id="ARBA00023157"/>
    </source>
</evidence>
<evidence type="ECO:0000256" key="8">
    <source>
        <dbReference type="SAM" id="MobiDB-lite"/>
    </source>
</evidence>
<evidence type="ECO:0000313" key="11">
    <source>
        <dbReference type="Proteomes" id="UP000649617"/>
    </source>
</evidence>
<evidence type="ECO:0000259" key="9">
    <source>
        <dbReference type="PROSITE" id="PS51324"/>
    </source>
</evidence>
<dbReference type="InterPro" id="IPR036774">
    <property type="entry name" value="ERV/ALR_sulphydryl_oxid_sf"/>
</dbReference>
<dbReference type="Pfam" id="PF04777">
    <property type="entry name" value="Evr1_Alr"/>
    <property type="match status" value="1"/>
</dbReference>
<feature type="domain" description="ERV/ALR sulfhydryl oxidase" evidence="9">
    <location>
        <begin position="186"/>
        <end position="318"/>
    </location>
</feature>
<sequence>EHARSGLEDPFLSATQIADWIRRTTGDKAPVPADLTIGANFHRRQPVSATAPPGRPGWLRDDEEGRPGVSRYFPGERWYDALMGFVAFIYQGYQPSKLQPTVEVTRYLSMAFPVKGKELSKLADALERRGADILPSEARKVIKAWSIDVGLGDPEYEAGDEVAAQDHYHGLVRRKSHSSNKGVLQSLTCPQSSTCNLWNLLHVTVSTVAARGFSGRTLLGDGSILSHGSEGGMALRFQDPEIGVREAQAFVRTFVDNFLSCKLCRERFIWDYDQCNYGRCDFKDWQSLPLWLWRVHNAVNLHVAAHTGSPVDRRWPEYQDCPRCWRQELVLGDPVRLLSEQPSVYDQQALSESRWSAAELDLPFHLKAVFWHLISTFVGVRRIVFALEDFQGTERDEVKHVLTKEGINTSPRRPAPSPGPPSAGGQVPLHPGPQLGGTLEPLRSFDQSQSESAHSAQSIFLALLAMASGVAIVICYFGQDTMEGPLDAEDLED</sequence>
<dbReference type="EC" id="1.8.3.2" evidence="7"/>
<dbReference type="EMBL" id="CAJNIZ010039280">
    <property type="protein sequence ID" value="CAE7588586.1"/>
    <property type="molecule type" value="Genomic_DNA"/>
</dbReference>
<keyword evidence="2 7" id="KW-0285">Flavoprotein</keyword>
<comment type="cofactor">
    <cofactor evidence="1 7">
        <name>FAD</name>
        <dbReference type="ChEBI" id="CHEBI:57692"/>
    </cofactor>
</comment>
<dbReference type="PANTHER" id="PTHR22897:SF8">
    <property type="entry name" value="SULFHYDRYL OXIDASE"/>
    <property type="match status" value="1"/>
</dbReference>
<dbReference type="PANTHER" id="PTHR22897">
    <property type="entry name" value="QUIESCIN Q6-RELATED SULFHYDRYL OXIDASE"/>
    <property type="match status" value="1"/>
</dbReference>
<evidence type="ECO:0000256" key="1">
    <source>
        <dbReference type="ARBA" id="ARBA00001974"/>
    </source>
</evidence>
<evidence type="ECO:0000256" key="4">
    <source>
        <dbReference type="ARBA" id="ARBA00022827"/>
    </source>
</evidence>
<dbReference type="GO" id="GO:0000139">
    <property type="term" value="C:Golgi membrane"/>
    <property type="evidence" value="ECO:0007669"/>
    <property type="project" value="TreeGrafter"/>
</dbReference>
<keyword evidence="3" id="KW-0732">Signal</keyword>
<protein>
    <recommendedName>
        <fullName evidence="7">Sulfhydryl oxidase</fullName>
        <ecNumber evidence="7">1.8.3.2</ecNumber>
    </recommendedName>
</protein>
<keyword evidence="5 7" id="KW-0560">Oxidoreductase</keyword>
<keyword evidence="6" id="KW-1015">Disulfide bond</keyword>
<reference evidence="10" key="1">
    <citation type="submission" date="2021-02" db="EMBL/GenBank/DDBJ databases">
        <authorList>
            <person name="Dougan E. K."/>
            <person name="Rhodes N."/>
            <person name="Thang M."/>
            <person name="Chan C."/>
        </authorList>
    </citation>
    <scope>NUCLEOTIDE SEQUENCE</scope>
</reference>
<dbReference type="InterPro" id="IPR017905">
    <property type="entry name" value="ERV/ALR_sulphydryl_oxidase"/>
</dbReference>
<organism evidence="10 11">
    <name type="scientific">Symbiodinium pilosum</name>
    <name type="common">Dinoflagellate</name>
    <dbReference type="NCBI Taxonomy" id="2952"/>
    <lineage>
        <taxon>Eukaryota</taxon>
        <taxon>Sar</taxon>
        <taxon>Alveolata</taxon>
        <taxon>Dinophyceae</taxon>
        <taxon>Suessiales</taxon>
        <taxon>Symbiodiniaceae</taxon>
        <taxon>Symbiodinium</taxon>
    </lineage>
</organism>
<dbReference type="GO" id="GO:0006457">
    <property type="term" value="P:protein folding"/>
    <property type="evidence" value="ECO:0007669"/>
    <property type="project" value="TreeGrafter"/>
</dbReference>
<feature type="non-terminal residue" evidence="10">
    <location>
        <position position="1"/>
    </location>
</feature>
<dbReference type="InterPro" id="IPR039798">
    <property type="entry name" value="Sulfhydryl_oxidase"/>
</dbReference>
<comment type="catalytic activity">
    <reaction evidence="7">
        <text>2 R'C(R)SH + O2 = R'C(R)S-S(R)CR' + H2O2</text>
        <dbReference type="Rhea" id="RHEA:17357"/>
        <dbReference type="ChEBI" id="CHEBI:15379"/>
        <dbReference type="ChEBI" id="CHEBI:16240"/>
        <dbReference type="ChEBI" id="CHEBI:16520"/>
        <dbReference type="ChEBI" id="CHEBI:17412"/>
        <dbReference type="EC" id="1.8.3.2"/>
    </reaction>
</comment>
<dbReference type="Gene3D" id="1.20.120.310">
    <property type="entry name" value="ERV/ALR sulfhydryl oxidase domain"/>
    <property type="match status" value="1"/>
</dbReference>
<evidence type="ECO:0000256" key="2">
    <source>
        <dbReference type="ARBA" id="ARBA00022630"/>
    </source>
</evidence>
<evidence type="ECO:0000256" key="7">
    <source>
        <dbReference type="RuleBase" id="RU371123"/>
    </source>
</evidence>
<comment type="caution">
    <text evidence="10">The sequence shown here is derived from an EMBL/GenBank/DDBJ whole genome shotgun (WGS) entry which is preliminary data.</text>
</comment>
<dbReference type="PROSITE" id="PS51324">
    <property type="entry name" value="ERV_ALR"/>
    <property type="match status" value="1"/>
</dbReference>
<dbReference type="GO" id="GO:0016971">
    <property type="term" value="F:flavin-dependent sulfhydryl oxidase activity"/>
    <property type="evidence" value="ECO:0007669"/>
    <property type="project" value="InterPro"/>
</dbReference>
<feature type="non-terminal residue" evidence="10">
    <location>
        <position position="493"/>
    </location>
</feature>
<keyword evidence="11" id="KW-1185">Reference proteome</keyword>
<gene>
    <name evidence="10" type="primary">QSOX1</name>
    <name evidence="10" type="ORF">SPIL2461_LOCUS15694</name>
</gene>
<evidence type="ECO:0000256" key="5">
    <source>
        <dbReference type="ARBA" id="ARBA00023002"/>
    </source>
</evidence>
<dbReference type="SUPFAM" id="SSF69000">
    <property type="entry name" value="FAD-dependent thiol oxidase"/>
    <property type="match status" value="1"/>
</dbReference>
<proteinExistence type="predicted"/>
<dbReference type="GO" id="GO:0005615">
    <property type="term" value="C:extracellular space"/>
    <property type="evidence" value="ECO:0007669"/>
    <property type="project" value="TreeGrafter"/>
</dbReference>
<evidence type="ECO:0000313" key="10">
    <source>
        <dbReference type="EMBL" id="CAE7588586.1"/>
    </source>
</evidence>
<name>A0A812UZ14_SYMPI</name>
<keyword evidence="4 7" id="KW-0274">FAD</keyword>